<dbReference type="PRINTS" id="PR00032">
    <property type="entry name" value="HTHARAC"/>
</dbReference>
<dbReference type="Pfam" id="PF12833">
    <property type="entry name" value="HTH_18"/>
    <property type="match status" value="1"/>
</dbReference>
<proteinExistence type="predicted"/>
<evidence type="ECO:0000256" key="1">
    <source>
        <dbReference type="ARBA" id="ARBA00023015"/>
    </source>
</evidence>
<dbReference type="InterPro" id="IPR018060">
    <property type="entry name" value="HTH_AraC"/>
</dbReference>
<keyword evidence="7" id="KW-1185">Reference proteome</keyword>
<evidence type="ECO:0000256" key="2">
    <source>
        <dbReference type="ARBA" id="ARBA00023125"/>
    </source>
</evidence>
<dbReference type="Proteomes" id="UP000503117">
    <property type="component" value="Chromosome"/>
</dbReference>
<dbReference type="SUPFAM" id="SSF51215">
    <property type="entry name" value="Regulatory protein AraC"/>
    <property type="match status" value="1"/>
</dbReference>
<evidence type="ECO:0000256" key="3">
    <source>
        <dbReference type="ARBA" id="ARBA00023159"/>
    </source>
</evidence>
<reference evidence="6 7" key="1">
    <citation type="submission" date="2020-04" db="EMBL/GenBank/DDBJ databases">
        <title>Genome sequencing of novel species.</title>
        <authorList>
            <person name="Heo J."/>
            <person name="Kim S.-J."/>
            <person name="Kim J.-S."/>
            <person name="Hong S.-B."/>
            <person name="Kwon S.-W."/>
        </authorList>
    </citation>
    <scope>NUCLEOTIDE SEQUENCE [LARGE SCALE GENOMIC DNA]</scope>
    <source>
        <strain evidence="6 7">AF9R3</strain>
    </source>
</reference>
<dbReference type="PROSITE" id="PS01124">
    <property type="entry name" value="HTH_ARAC_FAMILY_2"/>
    <property type="match status" value="1"/>
</dbReference>
<dbReference type="Pfam" id="PF02311">
    <property type="entry name" value="AraC_binding"/>
    <property type="match status" value="1"/>
</dbReference>
<dbReference type="PANTHER" id="PTHR43280">
    <property type="entry name" value="ARAC-FAMILY TRANSCRIPTIONAL REGULATOR"/>
    <property type="match status" value="1"/>
</dbReference>
<keyword evidence="2" id="KW-0238">DNA-binding</keyword>
<evidence type="ECO:0000313" key="7">
    <source>
        <dbReference type="Proteomes" id="UP000503117"/>
    </source>
</evidence>
<organism evidence="6 7">
    <name type="scientific">Duganella dendranthematis</name>
    <dbReference type="NCBI Taxonomy" id="2728021"/>
    <lineage>
        <taxon>Bacteria</taxon>
        <taxon>Pseudomonadati</taxon>
        <taxon>Pseudomonadota</taxon>
        <taxon>Betaproteobacteria</taxon>
        <taxon>Burkholderiales</taxon>
        <taxon>Oxalobacteraceae</taxon>
        <taxon>Telluria group</taxon>
        <taxon>Duganella</taxon>
    </lineage>
</organism>
<evidence type="ECO:0000313" key="6">
    <source>
        <dbReference type="EMBL" id="QJD91366.1"/>
    </source>
</evidence>
<keyword evidence="3" id="KW-0010">Activator</keyword>
<sequence>MTPVPRLRLYVEHHQDENWFVHVGHVANSGRWQIEPHTHPEYGQLIFVREGRGVITLEGQRLPFAGPCALLLPTDCVHGLDYEVDLDRWVVTIEVSYLAQINARLPELTQLWSGPRLVSLSYAPEVERESYQLIRRLEQEMLASAIGRAAALEALLTLLLLTLIRAMPNGQFEPCSANPANVRQAERFRELVNQHHGKNLRLHDYAALMALSVAQLRAACAAALGQSPTKIIHSRIVTEAKRSLIFSDLPVEQIAFRLGFDDAAYFTRFFRREVGQTPSQFRTSAKN</sequence>
<keyword evidence="4" id="KW-0804">Transcription</keyword>
<dbReference type="InterPro" id="IPR003313">
    <property type="entry name" value="AraC-bd"/>
</dbReference>
<dbReference type="EMBL" id="CP051684">
    <property type="protein sequence ID" value="QJD91366.1"/>
    <property type="molecule type" value="Genomic_DNA"/>
</dbReference>
<evidence type="ECO:0000259" key="5">
    <source>
        <dbReference type="PROSITE" id="PS01124"/>
    </source>
</evidence>
<dbReference type="InterPro" id="IPR009057">
    <property type="entry name" value="Homeodomain-like_sf"/>
</dbReference>
<accession>A0ABX6MB80</accession>
<dbReference type="InterPro" id="IPR014710">
    <property type="entry name" value="RmlC-like_jellyroll"/>
</dbReference>
<feature type="domain" description="HTH araC/xylS-type" evidence="5">
    <location>
        <begin position="186"/>
        <end position="284"/>
    </location>
</feature>
<gene>
    <name evidence="6" type="ORF">HH213_15550</name>
</gene>
<keyword evidence="1" id="KW-0805">Transcription regulation</keyword>
<dbReference type="Gene3D" id="2.60.120.10">
    <property type="entry name" value="Jelly Rolls"/>
    <property type="match status" value="1"/>
</dbReference>
<dbReference type="SUPFAM" id="SSF46689">
    <property type="entry name" value="Homeodomain-like"/>
    <property type="match status" value="1"/>
</dbReference>
<protein>
    <submittedName>
        <fullName evidence="6">Helix-turn-helix domain-containing protein</fullName>
    </submittedName>
</protein>
<dbReference type="Gene3D" id="1.10.10.60">
    <property type="entry name" value="Homeodomain-like"/>
    <property type="match status" value="1"/>
</dbReference>
<dbReference type="RefSeq" id="WP_169112808.1">
    <property type="nucleotide sequence ID" value="NZ_CP051684.1"/>
</dbReference>
<dbReference type="InterPro" id="IPR037923">
    <property type="entry name" value="HTH-like"/>
</dbReference>
<dbReference type="SMART" id="SM00342">
    <property type="entry name" value="HTH_ARAC"/>
    <property type="match status" value="1"/>
</dbReference>
<dbReference type="InterPro" id="IPR020449">
    <property type="entry name" value="Tscrpt_reg_AraC-type_HTH"/>
</dbReference>
<evidence type="ECO:0000256" key="4">
    <source>
        <dbReference type="ARBA" id="ARBA00023163"/>
    </source>
</evidence>
<name>A0ABX6MB80_9BURK</name>
<dbReference type="PANTHER" id="PTHR43280:SF32">
    <property type="entry name" value="TRANSCRIPTIONAL REGULATORY PROTEIN"/>
    <property type="match status" value="1"/>
</dbReference>